<feature type="coiled-coil region" evidence="1">
    <location>
        <begin position="394"/>
        <end position="428"/>
    </location>
</feature>
<keyword evidence="2" id="KW-0472">Membrane</keyword>
<feature type="transmembrane region" description="Helical" evidence="2">
    <location>
        <begin position="47"/>
        <end position="65"/>
    </location>
</feature>
<accession>A0ABZ2U8K3</accession>
<sequence>MLSPFDLIGGFGHLKTYFVLFLIGAIMFFLFWIIKKFSGHQTSMKENIIYFSILIGALFLIWFFVLKKEPITKNYDKLIGEVNQAINKYDNICNKYQGLASNWEKELKDAEDELKRISEMKEITESEKVKIQSILEQNEEKIINIKAQLIHVHGEILIEKGKLKDLEKEKEKIENEIKIKEQELLKEVNEQKKAKLYLEIDQLRQKHIQIVEEITNTKIKIKKLETAEKTLIKQLKIVEDFKQHLIQSMNDLNIELKKMASYIITIEERKHEIQKNIDEIKGKIEQIKLECEAYRNFKSILLVFRQNAESWERSNSFSFGNISKLVFKAFDKITDVLTPKMSFNTSNNKVVFNNTNNNERINRTSINLPKNHPISVIVDSLVQKEGEAPKMISAEMLKIYMEDINKEIERLEKEYKIQEDKYNDYKAQNNSNKIIQEIRDFKIKTMKENDMVMSDYSKWIGEYEKLTGELGQKQDEFIEKENHLNKIDNLDTQKYRIEENIEEKEIEYTELQQQNPSYNKIQEILLDKRNKKTGIKVPHFEIQRVNN</sequence>
<feature type="coiled-coil region" evidence="1">
    <location>
        <begin position="480"/>
        <end position="514"/>
    </location>
</feature>
<feature type="coiled-coil region" evidence="1">
    <location>
        <begin position="156"/>
        <end position="206"/>
    </location>
</feature>
<organism evidence="3 4">
    <name type="scientific">Ash yellows phytoplasma</name>
    <dbReference type="NCBI Taxonomy" id="35780"/>
    <lineage>
        <taxon>Bacteria</taxon>
        <taxon>Bacillati</taxon>
        <taxon>Mycoplasmatota</taxon>
        <taxon>Mollicutes</taxon>
        <taxon>Acholeplasmatales</taxon>
        <taxon>Acholeplasmataceae</taxon>
        <taxon>Candidatus Phytoplasma</taxon>
        <taxon>16SrVII (Ash yellows group)</taxon>
    </lineage>
</organism>
<gene>
    <name evidence="3" type="ORF">AshY1_04750</name>
</gene>
<evidence type="ECO:0000256" key="1">
    <source>
        <dbReference type="SAM" id="Coils"/>
    </source>
</evidence>
<reference evidence="3" key="1">
    <citation type="submission" date="2024-03" db="EMBL/GenBank/DDBJ databases">
        <title>The Complete Genome of 'Candidatus Phytoplasma fraxini' AshY1 from the Ash Yellows Group.</title>
        <authorList>
            <person name="Boehm J.W."/>
            <person name="Huettel B."/>
            <person name="Schneider B."/>
            <person name="Kube M."/>
        </authorList>
    </citation>
    <scope>NUCLEOTIDE SEQUENCE [LARGE SCALE GENOMIC DNA]</scope>
    <source>
        <strain evidence="3">AshY1</strain>
    </source>
</reference>
<feature type="coiled-coil region" evidence="1">
    <location>
        <begin position="263"/>
        <end position="290"/>
    </location>
</feature>
<keyword evidence="2" id="KW-0812">Transmembrane</keyword>
<evidence type="ECO:0000256" key="2">
    <source>
        <dbReference type="SAM" id="Phobius"/>
    </source>
</evidence>
<feature type="transmembrane region" description="Helical" evidence="2">
    <location>
        <begin position="16"/>
        <end position="35"/>
    </location>
</feature>
<dbReference type="Proteomes" id="UP001484199">
    <property type="component" value="Chromosome"/>
</dbReference>
<feature type="coiled-coil region" evidence="1">
    <location>
        <begin position="93"/>
        <end position="127"/>
    </location>
</feature>
<proteinExistence type="predicted"/>
<keyword evidence="4" id="KW-1185">Reference proteome</keyword>
<dbReference type="EMBL" id="CP146843">
    <property type="protein sequence ID" value="WYY26581.1"/>
    <property type="molecule type" value="Genomic_DNA"/>
</dbReference>
<evidence type="ECO:0000313" key="3">
    <source>
        <dbReference type="EMBL" id="WYY26581.1"/>
    </source>
</evidence>
<evidence type="ECO:0000313" key="4">
    <source>
        <dbReference type="Proteomes" id="UP001484199"/>
    </source>
</evidence>
<keyword evidence="2" id="KW-1133">Transmembrane helix</keyword>
<evidence type="ECO:0008006" key="5">
    <source>
        <dbReference type="Google" id="ProtNLM"/>
    </source>
</evidence>
<protein>
    <recommendedName>
        <fullName evidence="5">DNA double-strand break repair rad50 ATPase</fullName>
    </recommendedName>
</protein>
<keyword evidence="1" id="KW-0175">Coiled coil</keyword>
<name>A0ABZ2U8K3_ASHYP</name>
<dbReference type="RefSeq" id="WP_341266480.1">
    <property type="nucleotide sequence ID" value="NZ_CP146843.1"/>
</dbReference>